<reference evidence="16 17" key="1">
    <citation type="submission" date="2019-02" db="EMBL/GenBank/DDBJ databases">
        <title>Deep-cultivation of Planctomycetes and their phenomic and genomic characterization uncovers novel biology.</title>
        <authorList>
            <person name="Wiegand S."/>
            <person name="Jogler M."/>
            <person name="Boedeker C."/>
            <person name="Pinto D."/>
            <person name="Vollmers J."/>
            <person name="Rivas-Marin E."/>
            <person name="Kohn T."/>
            <person name="Peeters S.H."/>
            <person name="Heuer A."/>
            <person name="Rast P."/>
            <person name="Oberbeckmann S."/>
            <person name="Bunk B."/>
            <person name="Jeske O."/>
            <person name="Meyerdierks A."/>
            <person name="Storesund J.E."/>
            <person name="Kallscheuer N."/>
            <person name="Luecker S."/>
            <person name="Lage O.M."/>
            <person name="Pohl T."/>
            <person name="Merkel B.J."/>
            <person name="Hornburger P."/>
            <person name="Mueller R.-W."/>
            <person name="Bruemmer F."/>
            <person name="Labrenz M."/>
            <person name="Spormann A.M."/>
            <person name="Op den Camp H."/>
            <person name="Overmann J."/>
            <person name="Amann R."/>
            <person name="Jetten M.S.M."/>
            <person name="Mascher T."/>
            <person name="Medema M.H."/>
            <person name="Devos D.P."/>
            <person name="Kaster A.-K."/>
            <person name="Ovreas L."/>
            <person name="Rohde M."/>
            <person name="Galperin M.Y."/>
            <person name="Jogler C."/>
        </authorList>
    </citation>
    <scope>NUCLEOTIDE SEQUENCE [LARGE SCALE GENOMIC DNA]</scope>
    <source>
        <strain evidence="16 17">Poly30</strain>
    </source>
</reference>
<dbReference type="InterPro" id="IPR050732">
    <property type="entry name" value="Beta-glucan_modifiers"/>
</dbReference>
<dbReference type="PANTHER" id="PTHR16631:SF17">
    <property type="entry name" value="GLUCAN ENDO-1,3-BETA-GLUCOSIDASE BTGC"/>
    <property type="match status" value="1"/>
</dbReference>
<evidence type="ECO:0000256" key="9">
    <source>
        <dbReference type="ARBA" id="ARBA00023180"/>
    </source>
</evidence>
<comment type="subcellular location">
    <subcellularLocation>
        <location evidence="2">Cell membrane</location>
    </subcellularLocation>
    <subcellularLocation>
        <location evidence="1">Secreted</location>
        <location evidence="1">Cell wall</location>
    </subcellularLocation>
</comment>
<keyword evidence="12" id="KW-0624">Polysaccharide degradation</keyword>
<dbReference type="Pfam" id="PF00332">
    <property type="entry name" value="Glyco_hydro_17"/>
    <property type="match status" value="1"/>
</dbReference>
<name>A0A518F0C2_9BACT</name>
<keyword evidence="7 16" id="KW-0378">Hydrolase</keyword>
<keyword evidence="6" id="KW-0732">Signal</keyword>
<dbReference type="InterPro" id="IPR000490">
    <property type="entry name" value="Glyco_hydro_17"/>
</dbReference>
<dbReference type="RefSeq" id="WP_145204774.1">
    <property type="nucleotide sequence ID" value="NZ_CP036434.1"/>
</dbReference>
<dbReference type="AlphaFoldDB" id="A0A518F0C2"/>
<dbReference type="GO" id="GO:0071555">
    <property type="term" value="P:cell wall organization"/>
    <property type="evidence" value="ECO:0007669"/>
    <property type="project" value="UniProtKB-KW"/>
</dbReference>
<dbReference type="SUPFAM" id="SSF51445">
    <property type="entry name" value="(Trans)glycosidases"/>
    <property type="match status" value="1"/>
</dbReference>
<keyword evidence="3" id="KW-1003">Cell membrane</keyword>
<keyword evidence="9" id="KW-0325">Glycoprotein</keyword>
<comment type="function">
    <text evidence="13">Glucanases play a role in cell expansion during growth, in cell-cell fusion during mating, and in spore release during sporulation. This enzyme may be involved in beta-glucan degradation. Active on laminarin and lichenan.</text>
</comment>
<sequence precursor="true">MTAAILAAVSVFLAINGVVIYLVVKAQLEKELDVSLANLARSTAAAVNLELAGVREASSLAPKRYILDGVSFTPWTGDQDPVEGALTTPQQFWDRLQLIRDDADKYRTYGVDGGLEDAGWLLHLLGKEAILGAWIGPDPGENEAQISTLIRLANRGDVDMAVFGSEVLHRGDTSPAALVEVLRRARREIPPYIPVTTAGIWDQYLAHPELRDAVDVIYVNYYPYWFGVPIDEAMNVLAAWHDEIVTYAAGKRVIVSETGWPSSGDVIGAAVPSEENASRFFLEFVSWARANDIEFTYFSALDEPWKAKYEGPQGAHWGYRDKDGTLKPRMQLVFDGVLIDEGPPTVHIESVDLEAGEDLRGVVSGVGTNNHRVAVFLQVDGRWYTKPSFAEPVVRIAHDGAWSADVTTGPGDEKAERYVAFVVPDDFEPPAVNGMVDLPRALKRAAVAWSEVER</sequence>
<evidence type="ECO:0000256" key="11">
    <source>
        <dbReference type="ARBA" id="ARBA00023316"/>
    </source>
</evidence>
<keyword evidence="8" id="KW-0472">Membrane</keyword>
<protein>
    <recommendedName>
        <fullName evidence="15">Endo-1,3-beta-glucanase btgC</fullName>
    </recommendedName>
    <alternativeName>
        <fullName evidence="14">Laminarinase btgC</fullName>
    </alternativeName>
</protein>
<dbReference type="EMBL" id="CP036434">
    <property type="protein sequence ID" value="QDV09781.1"/>
    <property type="molecule type" value="Genomic_DNA"/>
</dbReference>
<evidence type="ECO:0000256" key="8">
    <source>
        <dbReference type="ARBA" id="ARBA00023136"/>
    </source>
</evidence>
<dbReference type="GO" id="GO:0004553">
    <property type="term" value="F:hydrolase activity, hydrolyzing O-glycosyl compounds"/>
    <property type="evidence" value="ECO:0007669"/>
    <property type="project" value="InterPro"/>
</dbReference>
<evidence type="ECO:0000256" key="15">
    <source>
        <dbReference type="ARBA" id="ARBA00043078"/>
    </source>
</evidence>
<keyword evidence="10" id="KW-0119">Carbohydrate metabolism</keyword>
<evidence type="ECO:0000256" key="7">
    <source>
        <dbReference type="ARBA" id="ARBA00022801"/>
    </source>
</evidence>
<dbReference type="Gene3D" id="3.20.20.80">
    <property type="entry name" value="Glycosidases"/>
    <property type="match status" value="1"/>
</dbReference>
<evidence type="ECO:0000313" key="16">
    <source>
        <dbReference type="EMBL" id="QDV09781.1"/>
    </source>
</evidence>
<gene>
    <name evidence="16" type="ORF">Poly30_53410</name>
</gene>
<keyword evidence="4" id="KW-0134">Cell wall</keyword>
<evidence type="ECO:0000256" key="12">
    <source>
        <dbReference type="ARBA" id="ARBA00023326"/>
    </source>
</evidence>
<evidence type="ECO:0000256" key="10">
    <source>
        <dbReference type="ARBA" id="ARBA00023277"/>
    </source>
</evidence>
<organism evidence="16 17">
    <name type="scientific">Saltatorellus ferox</name>
    <dbReference type="NCBI Taxonomy" id="2528018"/>
    <lineage>
        <taxon>Bacteria</taxon>
        <taxon>Pseudomonadati</taxon>
        <taxon>Planctomycetota</taxon>
        <taxon>Planctomycetia</taxon>
        <taxon>Planctomycetia incertae sedis</taxon>
        <taxon>Saltatorellus</taxon>
    </lineage>
</organism>
<proteinExistence type="predicted"/>
<evidence type="ECO:0000256" key="13">
    <source>
        <dbReference type="ARBA" id="ARBA00037649"/>
    </source>
</evidence>
<keyword evidence="11" id="KW-0961">Cell wall biogenesis/degradation</keyword>
<evidence type="ECO:0000256" key="5">
    <source>
        <dbReference type="ARBA" id="ARBA00022525"/>
    </source>
</evidence>
<accession>A0A518F0C2</accession>
<keyword evidence="17" id="KW-1185">Reference proteome</keyword>
<evidence type="ECO:0000256" key="6">
    <source>
        <dbReference type="ARBA" id="ARBA00022729"/>
    </source>
</evidence>
<dbReference type="GO" id="GO:0000272">
    <property type="term" value="P:polysaccharide catabolic process"/>
    <property type="evidence" value="ECO:0007669"/>
    <property type="project" value="UniProtKB-KW"/>
</dbReference>
<dbReference type="GO" id="GO:0005886">
    <property type="term" value="C:plasma membrane"/>
    <property type="evidence" value="ECO:0007669"/>
    <property type="project" value="UniProtKB-SubCell"/>
</dbReference>
<evidence type="ECO:0000313" key="17">
    <source>
        <dbReference type="Proteomes" id="UP000320390"/>
    </source>
</evidence>
<dbReference type="OrthoDB" id="1551355at2"/>
<dbReference type="Proteomes" id="UP000320390">
    <property type="component" value="Chromosome"/>
</dbReference>
<dbReference type="InterPro" id="IPR017853">
    <property type="entry name" value="GH"/>
</dbReference>
<evidence type="ECO:0000256" key="14">
    <source>
        <dbReference type="ARBA" id="ARBA00042373"/>
    </source>
</evidence>
<evidence type="ECO:0000256" key="4">
    <source>
        <dbReference type="ARBA" id="ARBA00022512"/>
    </source>
</evidence>
<dbReference type="PANTHER" id="PTHR16631">
    <property type="entry name" value="GLUCAN 1,3-BETA-GLUCOSIDASE"/>
    <property type="match status" value="1"/>
</dbReference>
<keyword evidence="5" id="KW-0964">Secreted</keyword>
<evidence type="ECO:0000256" key="3">
    <source>
        <dbReference type="ARBA" id="ARBA00022475"/>
    </source>
</evidence>
<evidence type="ECO:0000256" key="1">
    <source>
        <dbReference type="ARBA" id="ARBA00004191"/>
    </source>
</evidence>
<evidence type="ECO:0000256" key="2">
    <source>
        <dbReference type="ARBA" id="ARBA00004236"/>
    </source>
</evidence>